<proteinExistence type="predicted"/>
<reference evidence="4" key="1">
    <citation type="submission" date="2018-11" db="EMBL/GenBank/DDBJ databases">
        <authorList>
            <person name="Grassa J C."/>
        </authorList>
    </citation>
    <scope>NUCLEOTIDE SEQUENCE [LARGE SCALE GENOMIC DNA]</scope>
</reference>
<dbReference type="AlphaFoldDB" id="A0A803NJS8"/>
<dbReference type="InterPro" id="IPR025452">
    <property type="entry name" value="DUF4218"/>
</dbReference>
<name>A0A803NJS8_CANSA</name>
<dbReference type="PANTHER" id="PTHR48258">
    <property type="entry name" value="DUF4218 DOMAIN-CONTAINING PROTEIN-RELATED"/>
    <property type="match status" value="1"/>
</dbReference>
<dbReference type="OMA" id="DINHRTQ"/>
<feature type="domain" description="DUF4218" evidence="3">
    <location>
        <begin position="1"/>
        <end position="77"/>
    </location>
</feature>
<dbReference type="EMBL" id="UZAU01000059">
    <property type="status" value="NOT_ANNOTATED_CDS"/>
    <property type="molecule type" value="Genomic_DNA"/>
</dbReference>
<dbReference type="Gramene" id="evm.model.01.2119">
    <property type="protein sequence ID" value="cds.evm.model.01.2119"/>
    <property type="gene ID" value="evm.TU.01.2119"/>
</dbReference>
<organism evidence="4 5">
    <name type="scientific">Cannabis sativa</name>
    <name type="common">Hemp</name>
    <name type="synonym">Marijuana</name>
    <dbReference type="NCBI Taxonomy" id="3483"/>
    <lineage>
        <taxon>Eukaryota</taxon>
        <taxon>Viridiplantae</taxon>
        <taxon>Streptophyta</taxon>
        <taxon>Embryophyta</taxon>
        <taxon>Tracheophyta</taxon>
        <taxon>Spermatophyta</taxon>
        <taxon>Magnoliopsida</taxon>
        <taxon>eudicotyledons</taxon>
        <taxon>Gunneridae</taxon>
        <taxon>Pentapetalae</taxon>
        <taxon>rosids</taxon>
        <taxon>fabids</taxon>
        <taxon>Rosales</taxon>
        <taxon>Cannabaceae</taxon>
        <taxon>Cannabis</taxon>
    </lineage>
</organism>
<keyword evidence="5" id="KW-1185">Reference proteome</keyword>
<sequence length="333" mass="38942">MVHLALHLPREAILGAPVHMRWMYPFERAMSVYKKYVRNLARPEGSIAEAYIVNEALTFCSMYFRDIETRFNRPDRNQDGVVKQSYNQLSVFKHVGRAFGKQEVIVLKPTERKKAEWFVTEKRDINHRTQNSGIGVPGIGATNFYGVLEDIIEMSYLRGYNVLLFKCKWYDTRNRNIQEDGNFTSVFVRDLWCQDDPFILASQAQMVFYTNDDKNGSDCRLAHKVSHRNIWNVPNINVDAQEDENYYDIPIFQEDNSSNFLIWIELPALDNMQFHPYDDAEAEDVNANVDELLQVRVNNKVLVDDDDFEDDTLGEYEDEKSHLEDDDDTSDYE</sequence>
<dbReference type="Pfam" id="PF13952">
    <property type="entry name" value="DUF4216"/>
    <property type="match status" value="1"/>
</dbReference>
<evidence type="ECO:0000313" key="4">
    <source>
        <dbReference type="EnsemblPlants" id="cds.evm.model.01.2119"/>
    </source>
</evidence>
<evidence type="ECO:0000256" key="1">
    <source>
        <dbReference type="SAM" id="MobiDB-lite"/>
    </source>
</evidence>
<evidence type="ECO:0000313" key="5">
    <source>
        <dbReference type="Proteomes" id="UP000596661"/>
    </source>
</evidence>
<accession>A0A803NJS8</accession>
<reference evidence="4" key="2">
    <citation type="submission" date="2021-03" db="UniProtKB">
        <authorList>
            <consortium name="EnsemblPlants"/>
        </authorList>
    </citation>
    <scope>IDENTIFICATION</scope>
</reference>
<evidence type="ECO:0000259" key="3">
    <source>
        <dbReference type="Pfam" id="PF13960"/>
    </source>
</evidence>
<feature type="domain" description="DUF4216" evidence="2">
    <location>
        <begin position="152"/>
        <end position="218"/>
    </location>
</feature>
<dbReference type="PANTHER" id="PTHR48258:SF6">
    <property type="entry name" value="LEUCINE-RICH REPEAT DOMAIN, L DOMAIN-CONTAINING PROTEIN"/>
    <property type="match status" value="1"/>
</dbReference>
<dbReference type="Proteomes" id="UP000596661">
    <property type="component" value="Chromosome 1"/>
</dbReference>
<feature type="region of interest" description="Disordered" evidence="1">
    <location>
        <begin position="307"/>
        <end position="333"/>
    </location>
</feature>
<dbReference type="EnsemblPlants" id="evm.model.01.2119">
    <property type="protein sequence ID" value="cds.evm.model.01.2119"/>
    <property type="gene ID" value="evm.TU.01.2119"/>
</dbReference>
<protein>
    <recommendedName>
        <fullName evidence="6">DUF4218 domain-containing protein</fullName>
    </recommendedName>
</protein>
<evidence type="ECO:0008006" key="6">
    <source>
        <dbReference type="Google" id="ProtNLM"/>
    </source>
</evidence>
<dbReference type="Pfam" id="PF13960">
    <property type="entry name" value="DUF4218"/>
    <property type="match status" value="1"/>
</dbReference>
<dbReference type="InterPro" id="IPR025312">
    <property type="entry name" value="DUF4216"/>
</dbReference>
<evidence type="ECO:0000259" key="2">
    <source>
        <dbReference type="Pfam" id="PF13952"/>
    </source>
</evidence>